<dbReference type="Proteomes" id="UP000683246">
    <property type="component" value="Chromosome"/>
</dbReference>
<keyword evidence="1" id="KW-0472">Membrane</keyword>
<dbReference type="AlphaFoldDB" id="A0A8J8MMD9"/>
<feature type="transmembrane region" description="Helical" evidence="1">
    <location>
        <begin position="50"/>
        <end position="67"/>
    </location>
</feature>
<proteinExistence type="predicted"/>
<evidence type="ECO:0000313" key="3">
    <source>
        <dbReference type="Proteomes" id="UP000683246"/>
    </source>
</evidence>
<evidence type="ECO:0000313" key="2">
    <source>
        <dbReference type="EMBL" id="QUI24097.1"/>
    </source>
</evidence>
<keyword evidence="1" id="KW-0812">Transmembrane</keyword>
<protein>
    <submittedName>
        <fullName evidence="2">Uncharacterized protein</fullName>
    </submittedName>
</protein>
<gene>
    <name evidence="2" type="ORF">HZI73_18150</name>
</gene>
<dbReference type="RefSeq" id="WP_212694789.1">
    <property type="nucleotide sequence ID" value="NZ_CP058649.1"/>
</dbReference>
<sequence>MNEKERIRKVYEGMIPSKQLISRTSLAMKDALHKPHAKNQMLFKRYTKQIVAVACLFTVIIASMYVYKSTQITPYNHPDKNPEGPMTKVQVNISGEIEEVSEDGMRFRLGDKWYRTNENTEFAAGAGDTITIKFEVGKYISGYSSSGTGEDNILVDIIYLNHRH</sequence>
<reference evidence="2" key="1">
    <citation type="submission" date="2020-07" db="EMBL/GenBank/DDBJ databases">
        <title>Vallitalea pronyensis genome.</title>
        <authorList>
            <person name="Postec A."/>
        </authorList>
    </citation>
    <scope>NUCLEOTIDE SEQUENCE</scope>
    <source>
        <strain evidence="2">FatNI3</strain>
    </source>
</reference>
<keyword evidence="3" id="KW-1185">Reference proteome</keyword>
<dbReference type="EMBL" id="CP058649">
    <property type="protein sequence ID" value="QUI24097.1"/>
    <property type="molecule type" value="Genomic_DNA"/>
</dbReference>
<evidence type="ECO:0000256" key="1">
    <source>
        <dbReference type="SAM" id="Phobius"/>
    </source>
</evidence>
<accession>A0A8J8MMD9</accession>
<dbReference type="KEGG" id="vpy:HZI73_18150"/>
<keyword evidence="1" id="KW-1133">Transmembrane helix</keyword>
<organism evidence="2 3">
    <name type="scientific">Vallitalea pronyensis</name>
    <dbReference type="NCBI Taxonomy" id="1348613"/>
    <lineage>
        <taxon>Bacteria</taxon>
        <taxon>Bacillati</taxon>
        <taxon>Bacillota</taxon>
        <taxon>Clostridia</taxon>
        <taxon>Lachnospirales</taxon>
        <taxon>Vallitaleaceae</taxon>
        <taxon>Vallitalea</taxon>
    </lineage>
</organism>
<name>A0A8J8MMD9_9FIRM</name>